<feature type="region of interest" description="Disordered" evidence="1">
    <location>
        <begin position="90"/>
        <end position="110"/>
    </location>
</feature>
<feature type="compositionally biased region" description="Basic and acidic residues" evidence="1">
    <location>
        <begin position="151"/>
        <end position="160"/>
    </location>
</feature>
<feature type="signal peptide" evidence="2">
    <location>
        <begin position="1"/>
        <end position="24"/>
    </location>
</feature>
<comment type="caution">
    <text evidence="3">The sequence shown here is derived from an EMBL/GenBank/DDBJ whole genome shotgun (WGS) entry which is preliminary data.</text>
</comment>
<keyword evidence="4" id="KW-1185">Reference proteome</keyword>
<sequence length="160" mass="16890">MKLYPQLLTSLGLLLALSSCSSMKSGLSKVQKATGKTLQTAKSKIFAEEEPGMALTKADPSRFLPEGTSVSEVGRKKASRFFFAKNDRNQAEDLPPLELPPLPAASGATGDGEFMGILPALDDSGEAAFIDVAGEAPELPPLPVEPELEQQADHPAEEPA</sequence>
<dbReference type="PROSITE" id="PS51257">
    <property type="entry name" value="PROKAR_LIPOPROTEIN"/>
    <property type="match status" value="1"/>
</dbReference>
<evidence type="ECO:0000256" key="2">
    <source>
        <dbReference type="SAM" id="SignalP"/>
    </source>
</evidence>
<dbReference type="AlphaFoldDB" id="A0A934RVM4"/>
<evidence type="ECO:0008006" key="5">
    <source>
        <dbReference type="Google" id="ProtNLM"/>
    </source>
</evidence>
<name>A0A934RVM4_9BACT</name>
<organism evidence="3 4">
    <name type="scientific">Roseibacillus ishigakijimensis</name>
    <dbReference type="NCBI Taxonomy" id="454146"/>
    <lineage>
        <taxon>Bacteria</taxon>
        <taxon>Pseudomonadati</taxon>
        <taxon>Verrucomicrobiota</taxon>
        <taxon>Verrucomicrobiia</taxon>
        <taxon>Verrucomicrobiales</taxon>
        <taxon>Verrucomicrobiaceae</taxon>
        <taxon>Roseibacillus</taxon>
    </lineage>
</organism>
<feature type="region of interest" description="Disordered" evidence="1">
    <location>
        <begin position="133"/>
        <end position="160"/>
    </location>
</feature>
<dbReference type="Proteomes" id="UP000604083">
    <property type="component" value="Unassembled WGS sequence"/>
</dbReference>
<protein>
    <recommendedName>
        <fullName evidence="5">Beta-barrel assembly machine subunit BamF</fullName>
    </recommendedName>
</protein>
<accession>A0A934RVM4</accession>
<dbReference type="EMBL" id="JAENIO010000037">
    <property type="protein sequence ID" value="MBK1834990.1"/>
    <property type="molecule type" value="Genomic_DNA"/>
</dbReference>
<feature type="chain" id="PRO_5037044940" description="Beta-barrel assembly machine subunit BamF" evidence="2">
    <location>
        <begin position="25"/>
        <end position="160"/>
    </location>
</feature>
<dbReference type="RefSeq" id="WP_200392423.1">
    <property type="nucleotide sequence ID" value="NZ_JAENIO010000037.1"/>
</dbReference>
<keyword evidence="2" id="KW-0732">Signal</keyword>
<gene>
    <name evidence="3" type="ORF">JIN78_13045</name>
</gene>
<evidence type="ECO:0000313" key="3">
    <source>
        <dbReference type="EMBL" id="MBK1834990.1"/>
    </source>
</evidence>
<proteinExistence type="predicted"/>
<evidence type="ECO:0000313" key="4">
    <source>
        <dbReference type="Proteomes" id="UP000604083"/>
    </source>
</evidence>
<evidence type="ECO:0000256" key="1">
    <source>
        <dbReference type="SAM" id="MobiDB-lite"/>
    </source>
</evidence>
<reference evidence="3" key="1">
    <citation type="submission" date="2021-01" db="EMBL/GenBank/DDBJ databases">
        <title>Modified the classification status of verrucomicrobia.</title>
        <authorList>
            <person name="Feng X."/>
        </authorList>
    </citation>
    <scope>NUCLEOTIDE SEQUENCE</scope>
    <source>
        <strain evidence="3">KCTC 12986</strain>
    </source>
</reference>